<organism evidence="2 3">
    <name type="scientific">Hesseltinella vesiculosa</name>
    <dbReference type="NCBI Taxonomy" id="101127"/>
    <lineage>
        <taxon>Eukaryota</taxon>
        <taxon>Fungi</taxon>
        <taxon>Fungi incertae sedis</taxon>
        <taxon>Mucoromycota</taxon>
        <taxon>Mucoromycotina</taxon>
        <taxon>Mucoromycetes</taxon>
        <taxon>Mucorales</taxon>
        <taxon>Cunninghamellaceae</taxon>
        <taxon>Hesseltinella</taxon>
    </lineage>
</organism>
<keyword evidence="3" id="KW-1185">Reference proteome</keyword>
<protein>
    <submittedName>
        <fullName evidence="2">Uncharacterized protein</fullName>
    </submittedName>
</protein>
<evidence type="ECO:0000313" key="3">
    <source>
        <dbReference type="Proteomes" id="UP000242146"/>
    </source>
</evidence>
<feature type="compositionally biased region" description="Low complexity" evidence="1">
    <location>
        <begin position="125"/>
        <end position="150"/>
    </location>
</feature>
<feature type="compositionally biased region" description="Polar residues" evidence="1">
    <location>
        <begin position="296"/>
        <end position="307"/>
    </location>
</feature>
<feature type="region of interest" description="Disordered" evidence="1">
    <location>
        <begin position="105"/>
        <end position="178"/>
    </location>
</feature>
<dbReference type="EMBL" id="MCGT01000020">
    <property type="protein sequence ID" value="ORX51638.1"/>
    <property type="molecule type" value="Genomic_DNA"/>
</dbReference>
<feature type="region of interest" description="Disordered" evidence="1">
    <location>
        <begin position="51"/>
        <end position="89"/>
    </location>
</feature>
<proteinExistence type="predicted"/>
<accession>A0A1X2GE00</accession>
<feature type="compositionally biased region" description="Polar residues" evidence="1">
    <location>
        <begin position="10"/>
        <end position="29"/>
    </location>
</feature>
<name>A0A1X2GE00_9FUNG</name>
<dbReference type="AlphaFoldDB" id="A0A1X2GE00"/>
<dbReference type="Proteomes" id="UP000242146">
    <property type="component" value="Unassembled WGS sequence"/>
</dbReference>
<sequence>MAPTLGVETSLESLLDSPSLNSTSTASAAPTQLQESFFSNFLFGDASSSLYQPSSHTHPTNPPPLSANPHPLGRSPFQPASMANAPSPWPTSTWTASNVLGHGVPHQLFGDGMASHRPLPPQPPVASSSPASSLSASASGLLPSSPQSPATSLPLTMSAFGSLPSPADPHHHRPKPDSQQLHILLDRAALAYMKLQQITPQSYYCLRQLEAVIHDLGAQSHNSWQEWYDLLTSPLALQYGFQGAYSPSHQDYIITMRLSSSSASPASTGLLPTSSPSFHGSPFTTPSPSSRFSISLNPASSHSPLFG</sequence>
<comment type="caution">
    <text evidence="2">The sequence shown here is derived from an EMBL/GenBank/DDBJ whole genome shotgun (WGS) entry which is preliminary data.</text>
</comment>
<reference evidence="2 3" key="1">
    <citation type="submission" date="2016-07" db="EMBL/GenBank/DDBJ databases">
        <title>Pervasive Adenine N6-methylation of Active Genes in Fungi.</title>
        <authorList>
            <consortium name="DOE Joint Genome Institute"/>
            <person name="Mondo S.J."/>
            <person name="Dannebaum R.O."/>
            <person name="Kuo R.C."/>
            <person name="Labutti K."/>
            <person name="Haridas S."/>
            <person name="Kuo A."/>
            <person name="Salamov A."/>
            <person name="Ahrendt S.R."/>
            <person name="Lipzen A."/>
            <person name="Sullivan W."/>
            <person name="Andreopoulos W.B."/>
            <person name="Clum A."/>
            <person name="Lindquist E."/>
            <person name="Daum C."/>
            <person name="Ramamoorthy G.K."/>
            <person name="Gryganskyi A."/>
            <person name="Culley D."/>
            <person name="Magnuson J.K."/>
            <person name="James T.Y."/>
            <person name="O'Malley M.A."/>
            <person name="Stajich J.E."/>
            <person name="Spatafora J.W."/>
            <person name="Visel A."/>
            <person name="Grigoriev I.V."/>
        </authorList>
    </citation>
    <scope>NUCLEOTIDE SEQUENCE [LARGE SCALE GENOMIC DNA]</scope>
    <source>
        <strain evidence="2 3">NRRL 3301</strain>
    </source>
</reference>
<feature type="region of interest" description="Disordered" evidence="1">
    <location>
        <begin position="262"/>
        <end position="307"/>
    </location>
</feature>
<feature type="compositionally biased region" description="Low complexity" evidence="1">
    <location>
        <begin position="262"/>
        <end position="295"/>
    </location>
</feature>
<evidence type="ECO:0000313" key="2">
    <source>
        <dbReference type="EMBL" id="ORX51638.1"/>
    </source>
</evidence>
<evidence type="ECO:0000256" key="1">
    <source>
        <dbReference type="SAM" id="MobiDB-lite"/>
    </source>
</evidence>
<gene>
    <name evidence="2" type="ORF">DM01DRAFT_180820</name>
</gene>
<feature type="region of interest" description="Disordered" evidence="1">
    <location>
        <begin position="1"/>
        <end position="29"/>
    </location>
</feature>